<evidence type="ECO:0008006" key="3">
    <source>
        <dbReference type="Google" id="ProtNLM"/>
    </source>
</evidence>
<gene>
    <name evidence="1" type="ORF">GCM10023208_06720</name>
</gene>
<evidence type="ECO:0000313" key="2">
    <source>
        <dbReference type="Proteomes" id="UP001500518"/>
    </source>
</evidence>
<dbReference type="EMBL" id="BAABHV010000005">
    <property type="protein sequence ID" value="GAA5048952.1"/>
    <property type="molecule type" value="Genomic_DNA"/>
</dbReference>
<evidence type="ECO:0000313" key="1">
    <source>
        <dbReference type="EMBL" id="GAA5048952.1"/>
    </source>
</evidence>
<protein>
    <recommendedName>
        <fullName evidence="3">TubC N-terminal docking domain-containing protein</fullName>
    </recommendedName>
</protein>
<organism evidence="1 2">
    <name type="scientific">Erythrobacter westpacificensis</name>
    <dbReference type="NCBI Taxonomy" id="1055231"/>
    <lineage>
        <taxon>Bacteria</taxon>
        <taxon>Pseudomonadati</taxon>
        <taxon>Pseudomonadota</taxon>
        <taxon>Alphaproteobacteria</taxon>
        <taxon>Sphingomonadales</taxon>
        <taxon>Erythrobacteraceae</taxon>
        <taxon>Erythrobacter/Porphyrobacter group</taxon>
        <taxon>Erythrobacter</taxon>
    </lineage>
</organism>
<dbReference type="Proteomes" id="UP001500518">
    <property type="component" value="Unassembled WGS sequence"/>
</dbReference>
<comment type="caution">
    <text evidence="1">The sequence shown here is derived from an EMBL/GenBank/DDBJ whole genome shotgun (WGS) entry which is preliminary data.</text>
</comment>
<reference evidence="2" key="1">
    <citation type="journal article" date="2019" name="Int. J. Syst. Evol. Microbiol.">
        <title>The Global Catalogue of Microorganisms (GCM) 10K type strain sequencing project: providing services to taxonomists for standard genome sequencing and annotation.</title>
        <authorList>
            <consortium name="The Broad Institute Genomics Platform"/>
            <consortium name="The Broad Institute Genome Sequencing Center for Infectious Disease"/>
            <person name="Wu L."/>
            <person name="Ma J."/>
        </authorList>
    </citation>
    <scope>NUCLEOTIDE SEQUENCE [LARGE SCALE GENOMIC DNA]</scope>
    <source>
        <strain evidence="2">JCM 18014</strain>
    </source>
</reference>
<dbReference type="RefSeq" id="WP_346031718.1">
    <property type="nucleotide sequence ID" value="NZ_BAABHV010000005.1"/>
</dbReference>
<name>A0ABP9K3X5_9SPHN</name>
<keyword evidence="2" id="KW-1185">Reference proteome</keyword>
<sequence>MTLLERIENHLRDNGISATTFGREAVGDPRFVLDLRKGRIPRRKTVARLEAYLSERGARVCACQFRNGGITTKGTIGQFKYAANSAMVDRLETGASRRGGYSGSGEGDNR</sequence>
<accession>A0ABP9K3X5</accession>
<proteinExistence type="predicted"/>